<evidence type="ECO:0000313" key="7">
    <source>
        <dbReference type="EMBL" id="OWJ63734.1"/>
    </source>
</evidence>
<comment type="catalytic activity">
    <reaction evidence="1">
        <text>dihydroxyacetone + phosphoenolpyruvate = dihydroxyacetone phosphate + pyruvate</text>
        <dbReference type="Rhea" id="RHEA:18381"/>
        <dbReference type="ChEBI" id="CHEBI:15361"/>
        <dbReference type="ChEBI" id="CHEBI:16016"/>
        <dbReference type="ChEBI" id="CHEBI:57642"/>
        <dbReference type="ChEBI" id="CHEBI:58702"/>
        <dbReference type="EC" id="2.7.1.121"/>
    </reaction>
</comment>
<dbReference type="GO" id="GO:0016020">
    <property type="term" value="C:membrane"/>
    <property type="evidence" value="ECO:0007669"/>
    <property type="project" value="InterPro"/>
</dbReference>
<dbReference type="InterPro" id="IPR004701">
    <property type="entry name" value="PTS_EIIA_man-typ"/>
</dbReference>
<evidence type="ECO:0000256" key="1">
    <source>
        <dbReference type="ARBA" id="ARBA00001113"/>
    </source>
</evidence>
<dbReference type="RefSeq" id="WP_088155294.1">
    <property type="nucleotide sequence ID" value="NZ_NHON01000081.1"/>
</dbReference>
<dbReference type="InterPro" id="IPR012844">
    <property type="entry name" value="DhaM_N"/>
</dbReference>
<dbReference type="SUPFAM" id="SSF53062">
    <property type="entry name" value="PTS system fructose IIA component-like"/>
    <property type="match status" value="1"/>
</dbReference>
<keyword evidence="4" id="KW-0808">Transferase</keyword>
<dbReference type="PANTHER" id="PTHR38594">
    <property type="entry name" value="PEP-DEPENDENT DIHYDROXYACETONE KINASE, PHOSPHORYL DONOR SUBUNIT DHAM"/>
    <property type="match status" value="1"/>
</dbReference>
<dbReference type="PANTHER" id="PTHR38594:SF1">
    <property type="entry name" value="PEP-DEPENDENT DIHYDROXYACETONE KINASE, PHOSPHORYL DONOR SUBUNIT DHAM"/>
    <property type="match status" value="1"/>
</dbReference>
<evidence type="ECO:0000256" key="5">
    <source>
        <dbReference type="ARBA" id="ARBA00046577"/>
    </source>
</evidence>
<dbReference type="EMBL" id="NHON01000081">
    <property type="protein sequence ID" value="OWJ63734.1"/>
    <property type="molecule type" value="Genomic_DNA"/>
</dbReference>
<organism evidence="7 8">
    <name type="scientific">Inquilinus limosus</name>
    <dbReference type="NCBI Taxonomy" id="171674"/>
    <lineage>
        <taxon>Bacteria</taxon>
        <taxon>Pseudomonadati</taxon>
        <taxon>Pseudomonadota</taxon>
        <taxon>Alphaproteobacteria</taxon>
        <taxon>Rhodospirillales</taxon>
        <taxon>Rhodospirillaceae</taxon>
        <taxon>Inquilinus</taxon>
    </lineage>
</organism>
<comment type="subunit">
    <text evidence="5">Homodimer. The dihydroxyacetone kinase complex is composed of a homodimer of DhaM, a homodimer of DhaK and the subunit DhaL.</text>
</comment>
<gene>
    <name evidence="7" type="ORF">BWR60_28230</name>
</gene>
<feature type="domain" description="PTS EIIA type-4" evidence="6">
    <location>
        <begin position="11"/>
        <end position="137"/>
    </location>
</feature>
<dbReference type="Gene3D" id="3.40.50.510">
    <property type="entry name" value="Phosphotransferase system, mannose-type IIA component"/>
    <property type="match status" value="1"/>
</dbReference>
<dbReference type="Pfam" id="PF03610">
    <property type="entry name" value="EIIA-man"/>
    <property type="match status" value="1"/>
</dbReference>
<dbReference type="OrthoDB" id="7065393at2"/>
<dbReference type="GO" id="GO:0019563">
    <property type="term" value="P:glycerol catabolic process"/>
    <property type="evidence" value="ECO:0007669"/>
    <property type="project" value="InterPro"/>
</dbReference>
<dbReference type="AlphaFoldDB" id="A0A211ZEZ8"/>
<dbReference type="NCBIfam" id="TIGR02364">
    <property type="entry name" value="dha_pts"/>
    <property type="match status" value="1"/>
</dbReference>
<dbReference type="EC" id="2.7.1.121" evidence="3"/>
<evidence type="ECO:0000313" key="8">
    <source>
        <dbReference type="Proteomes" id="UP000196655"/>
    </source>
</evidence>
<dbReference type="InterPro" id="IPR039643">
    <property type="entry name" value="DhaM"/>
</dbReference>
<protein>
    <recommendedName>
        <fullName evidence="3">phosphoenolpyruvate--glycerone phosphotransferase</fullName>
        <ecNumber evidence="3">2.7.1.121</ecNumber>
    </recommendedName>
</protein>
<dbReference type="GO" id="GO:0047324">
    <property type="term" value="F:phosphoenolpyruvate-glycerone phosphotransferase activity"/>
    <property type="evidence" value="ECO:0007669"/>
    <property type="project" value="UniProtKB-EC"/>
</dbReference>
<evidence type="ECO:0000256" key="2">
    <source>
        <dbReference type="ARBA" id="ARBA00002788"/>
    </source>
</evidence>
<comment type="caution">
    <text evidence="7">The sequence shown here is derived from an EMBL/GenBank/DDBJ whole genome shotgun (WGS) entry which is preliminary data.</text>
</comment>
<dbReference type="InterPro" id="IPR036662">
    <property type="entry name" value="PTS_EIIA_man-typ_sf"/>
</dbReference>
<dbReference type="Proteomes" id="UP000196655">
    <property type="component" value="Unassembled WGS sequence"/>
</dbReference>
<sequence>MPESNGHGRARVSIVIVSHSPAVAKGTADLVRQMTGDDIGLEWCGGDPAGGLGSDAEAIGAAIEKVWSKSGVAIFVDLGGTEMNVELAIERMPQERRRKVVVCDAPIVEGAVVAGNLALSGANLRKIRSSVEEQSGI</sequence>
<accession>A0A211ZEZ8</accession>
<evidence type="ECO:0000256" key="3">
    <source>
        <dbReference type="ARBA" id="ARBA00012095"/>
    </source>
</evidence>
<comment type="function">
    <text evidence="2">Component of the dihydroxyacetone kinase complex, which is responsible for the phosphoenolpyruvate (PEP)-dependent phosphorylation of dihydroxyacetone. DhaM serves as the phosphoryl donor. Is phosphorylated by phosphoenolpyruvate in an EI- and HPr-dependent reaction, and a phosphorelay system on histidine residues finally leads to phosphoryl transfer to DhaL and dihydroxyacetone.</text>
</comment>
<proteinExistence type="predicted"/>
<evidence type="ECO:0000256" key="4">
    <source>
        <dbReference type="ARBA" id="ARBA00022679"/>
    </source>
</evidence>
<keyword evidence="8" id="KW-1185">Reference proteome</keyword>
<evidence type="ECO:0000259" key="6">
    <source>
        <dbReference type="PROSITE" id="PS51096"/>
    </source>
</evidence>
<dbReference type="PROSITE" id="PS51096">
    <property type="entry name" value="PTS_EIIA_TYPE_4"/>
    <property type="match status" value="1"/>
</dbReference>
<name>A0A211ZEZ8_9PROT</name>
<dbReference type="GO" id="GO:0009401">
    <property type="term" value="P:phosphoenolpyruvate-dependent sugar phosphotransferase system"/>
    <property type="evidence" value="ECO:0007669"/>
    <property type="project" value="InterPro"/>
</dbReference>
<reference evidence="8" key="1">
    <citation type="submission" date="2017-05" db="EMBL/GenBank/DDBJ databases">
        <authorList>
            <person name="Macchi M."/>
            <person name="Festa S."/>
            <person name="Coppotelli B.M."/>
            <person name="Morelli I.S."/>
        </authorList>
    </citation>
    <scope>NUCLEOTIDE SEQUENCE [LARGE SCALE GENOMIC DNA]</scope>
    <source>
        <strain evidence="8">I</strain>
    </source>
</reference>